<evidence type="ECO:0008006" key="4">
    <source>
        <dbReference type="Google" id="ProtNLM"/>
    </source>
</evidence>
<keyword evidence="3" id="KW-1185">Reference proteome</keyword>
<evidence type="ECO:0000313" key="2">
    <source>
        <dbReference type="EMBL" id="TWA97208.1"/>
    </source>
</evidence>
<dbReference type="STRING" id="1803665.GCA_001641335_01010"/>
<dbReference type="OrthoDB" id="7927554at2"/>
<dbReference type="RefSeq" id="WP_145666003.1">
    <property type="nucleotide sequence ID" value="NZ_VITK01000006.1"/>
</dbReference>
<comment type="caution">
    <text evidence="2">The sequence shown here is derived from an EMBL/GenBank/DDBJ whole genome shotgun (WGS) entry which is preliminary data.</text>
</comment>
<organism evidence="2 3">
    <name type="scientific">Bradyrhizobium stylosanthis</name>
    <dbReference type="NCBI Taxonomy" id="1803665"/>
    <lineage>
        <taxon>Bacteria</taxon>
        <taxon>Pseudomonadati</taxon>
        <taxon>Pseudomonadota</taxon>
        <taxon>Alphaproteobacteria</taxon>
        <taxon>Hyphomicrobiales</taxon>
        <taxon>Nitrobacteraceae</taxon>
        <taxon>Bradyrhizobium</taxon>
    </lineage>
</organism>
<dbReference type="Proteomes" id="UP000319949">
    <property type="component" value="Unassembled WGS sequence"/>
</dbReference>
<name>A0A560DJB5_9BRAD</name>
<evidence type="ECO:0000256" key="1">
    <source>
        <dbReference type="SAM" id="SignalP"/>
    </source>
</evidence>
<proteinExistence type="predicted"/>
<dbReference type="AlphaFoldDB" id="A0A560DJB5"/>
<gene>
    <name evidence="2" type="ORF">FBZ96_106259</name>
</gene>
<reference evidence="2 3" key="1">
    <citation type="submission" date="2019-06" db="EMBL/GenBank/DDBJ databases">
        <title>Genomic Encyclopedia of Type Strains, Phase IV (KMG-V): Genome sequencing to study the core and pangenomes of soil and plant-associated prokaryotes.</title>
        <authorList>
            <person name="Whitman W."/>
        </authorList>
    </citation>
    <scope>NUCLEOTIDE SEQUENCE [LARGE SCALE GENOMIC DNA]</scope>
    <source>
        <strain evidence="2 3">BR 510</strain>
    </source>
</reference>
<dbReference type="EMBL" id="VITK01000006">
    <property type="protein sequence ID" value="TWA97208.1"/>
    <property type="molecule type" value="Genomic_DNA"/>
</dbReference>
<feature type="signal peptide" evidence="1">
    <location>
        <begin position="1"/>
        <end position="22"/>
    </location>
</feature>
<evidence type="ECO:0000313" key="3">
    <source>
        <dbReference type="Proteomes" id="UP000319949"/>
    </source>
</evidence>
<feature type="chain" id="PRO_5021866035" description="DUF4198 domain-containing protein" evidence="1">
    <location>
        <begin position="23"/>
        <end position="294"/>
    </location>
</feature>
<protein>
    <recommendedName>
        <fullName evidence="4">DUF4198 domain-containing protein</fullName>
    </recommendedName>
</protein>
<accession>A0A560DJB5</accession>
<keyword evidence="1" id="KW-0732">Signal</keyword>
<sequence length="294" mass="31084">MKRRILGVLLAGSLVAAAAALASPLAASPGRHSDADGIRFGWSRTSGSNDYLDQTWWAVRSHETADNVVERLLSIPVGMIARGAGAGFEAKLAEVTGLPLPEDWTLTTAKSSPQINSVYAETPRDLAAVLGFYRDALGKRGWTEDDGAVVAPDRAVITFRTGAGLALLRLSRQDDKTIAELSRRKFVAATGGLLPKPGQVRLILGNKTDEAAVITVAEQTITLAAHAGEKLTNSDSAAGELPGGQRIDLPPGKYKVTLKVDGSTAQSREFEVAADETWGLLAGSDGILLPMRLY</sequence>